<dbReference type="PANTHER" id="PTHR38764">
    <property type="entry name" value="ACYL CARRIER PROTEIN PHOSPHODIESTERASE"/>
    <property type="match status" value="1"/>
</dbReference>
<dbReference type="GO" id="GO:0006633">
    <property type="term" value="P:fatty acid biosynthetic process"/>
    <property type="evidence" value="ECO:0007669"/>
    <property type="project" value="InterPro"/>
</dbReference>
<dbReference type="Proteomes" id="UP000075606">
    <property type="component" value="Unassembled WGS sequence"/>
</dbReference>
<comment type="caution">
    <text evidence="4">The sequence shown here is derived from an EMBL/GenBank/DDBJ whole genome shotgun (WGS) entry which is preliminary data.</text>
</comment>
<evidence type="ECO:0008006" key="6">
    <source>
        <dbReference type="Google" id="ProtNLM"/>
    </source>
</evidence>
<gene>
    <name evidence="4" type="ORF">AWW68_00545</name>
</gene>
<dbReference type="PANTHER" id="PTHR38764:SF1">
    <property type="entry name" value="ACYL CARRIER PROTEIN PHOSPHODIESTERASE"/>
    <property type="match status" value="1"/>
</dbReference>
<dbReference type="EMBL" id="LRPC01000001">
    <property type="protein sequence ID" value="KYG77291.1"/>
    <property type="molecule type" value="Genomic_DNA"/>
</dbReference>
<name>A0A150XF09_9BACT</name>
<keyword evidence="3" id="KW-0443">Lipid metabolism</keyword>
<evidence type="ECO:0000313" key="4">
    <source>
        <dbReference type="EMBL" id="KYG77291.1"/>
    </source>
</evidence>
<dbReference type="Pfam" id="PF04336">
    <property type="entry name" value="ACP_PD"/>
    <property type="match status" value="1"/>
</dbReference>
<organism evidence="4 5">
    <name type="scientific">Roseivirga spongicola</name>
    <dbReference type="NCBI Taxonomy" id="333140"/>
    <lineage>
        <taxon>Bacteria</taxon>
        <taxon>Pseudomonadati</taxon>
        <taxon>Bacteroidota</taxon>
        <taxon>Cytophagia</taxon>
        <taxon>Cytophagales</taxon>
        <taxon>Roseivirgaceae</taxon>
        <taxon>Roseivirga</taxon>
    </lineage>
</organism>
<evidence type="ECO:0000313" key="5">
    <source>
        <dbReference type="Proteomes" id="UP000075606"/>
    </source>
</evidence>
<protein>
    <recommendedName>
        <fullName evidence="6">ACP phosphodiesterase</fullName>
    </recommendedName>
</protein>
<dbReference type="STRING" id="333140.AWW68_00545"/>
<dbReference type="GO" id="GO:0008770">
    <property type="term" value="F:[acyl-carrier-protein] phosphodiesterase activity"/>
    <property type="evidence" value="ECO:0007669"/>
    <property type="project" value="InterPro"/>
</dbReference>
<keyword evidence="5" id="KW-1185">Reference proteome</keyword>
<evidence type="ECO:0000256" key="1">
    <source>
        <dbReference type="ARBA" id="ARBA00022516"/>
    </source>
</evidence>
<reference evidence="4 5" key="1">
    <citation type="submission" date="2016-01" db="EMBL/GenBank/DDBJ databases">
        <title>Genome sequencing of Roseivirga spongicola UST030701-084.</title>
        <authorList>
            <person name="Selvaratnam C."/>
            <person name="Thevarajoo S."/>
            <person name="Goh K.M."/>
            <person name="Ee R."/>
            <person name="Chan K.-G."/>
            <person name="Chong C.S."/>
        </authorList>
    </citation>
    <scope>NUCLEOTIDE SEQUENCE [LARGE SCALE GENOMIC DNA]</scope>
    <source>
        <strain evidence="4 5">UST030701-084</strain>
    </source>
</reference>
<proteinExistence type="predicted"/>
<accession>A0A150XF09</accession>
<keyword evidence="1" id="KW-0444">Lipid biosynthesis</keyword>
<dbReference type="AlphaFoldDB" id="A0A150XF09"/>
<keyword evidence="2" id="KW-0378">Hydrolase</keyword>
<dbReference type="OrthoDB" id="8442777at2"/>
<dbReference type="PIRSF" id="PIRSF011489">
    <property type="entry name" value="DUF479"/>
    <property type="match status" value="1"/>
</dbReference>
<dbReference type="InterPro" id="IPR007431">
    <property type="entry name" value="ACP_PD"/>
</dbReference>
<evidence type="ECO:0000256" key="3">
    <source>
        <dbReference type="ARBA" id="ARBA00023098"/>
    </source>
</evidence>
<sequence length="199" mass="23556">MNFLAHLYLSDNHKELTVGNFMGDFVKGSQLDYLPELVAKGVILHREIDSYTDSHPIVLKSKDKLREKYRHYAGVIVDMYYDHFLAINFNKYHSLKLNEFAQQKYALLQNHWDLIPPRGQNMLPYMIRGDWLTNYAKKEGLHRALTGLSRRTKFKSNLEMAIQDLVAHYDEFEAEFKQFFDEIQPHISQFREDLIISKL</sequence>
<evidence type="ECO:0000256" key="2">
    <source>
        <dbReference type="ARBA" id="ARBA00022801"/>
    </source>
</evidence>